<dbReference type="PROSITE" id="PS51725">
    <property type="entry name" value="ABM"/>
    <property type="match status" value="1"/>
</dbReference>
<evidence type="ECO:0000313" key="5">
    <source>
        <dbReference type="Proteomes" id="UP000324517"/>
    </source>
</evidence>
<feature type="domain" description="ABM" evidence="1">
    <location>
        <begin position="4"/>
        <end position="92"/>
    </location>
</feature>
<reference evidence="2 4" key="1">
    <citation type="submission" date="2017-04" db="EMBL/GenBank/DDBJ databases">
        <title>Complete Genome Sequence of the Bacillus horikoshii 20a strain from Cuatro Cienegas, Coahuila, Mexico.</title>
        <authorList>
            <person name="Zarza E."/>
            <person name="Alcaraz L.D."/>
            <person name="Aguilar-Salinas B."/>
            <person name="Islas A."/>
            <person name="Olmedo-Alvarez G."/>
        </authorList>
    </citation>
    <scope>NUCLEOTIDE SEQUENCE [LARGE SCALE GENOMIC DNA]</scope>
    <source>
        <strain evidence="2 4">20a</strain>
    </source>
</reference>
<evidence type="ECO:0000313" key="4">
    <source>
        <dbReference type="Proteomes" id="UP000195573"/>
    </source>
</evidence>
<evidence type="ECO:0000313" key="3">
    <source>
        <dbReference type="EMBL" id="TYS71946.1"/>
    </source>
</evidence>
<dbReference type="AlphaFoldDB" id="A0A1Y0CJ94"/>
<dbReference type="EMBL" id="VTET01000005">
    <property type="protein sequence ID" value="TYS71946.1"/>
    <property type="molecule type" value="Genomic_DNA"/>
</dbReference>
<dbReference type="Pfam" id="PF03992">
    <property type="entry name" value="ABM"/>
    <property type="match status" value="1"/>
</dbReference>
<dbReference type="RefSeq" id="WP_088017280.1">
    <property type="nucleotide sequence ID" value="NZ_CP020880.1"/>
</dbReference>
<dbReference type="SUPFAM" id="SSF54909">
    <property type="entry name" value="Dimeric alpha+beta barrel"/>
    <property type="match status" value="1"/>
</dbReference>
<dbReference type="GO" id="GO:0004497">
    <property type="term" value="F:monooxygenase activity"/>
    <property type="evidence" value="ECO:0007669"/>
    <property type="project" value="UniProtKB-KW"/>
</dbReference>
<organism evidence="3 5">
    <name type="scientific">Sutcliffiella horikoshii</name>
    <dbReference type="NCBI Taxonomy" id="79883"/>
    <lineage>
        <taxon>Bacteria</taxon>
        <taxon>Bacillati</taxon>
        <taxon>Bacillota</taxon>
        <taxon>Bacilli</taxon>
        <taxon>Bacillales</taxon>
        <taxon>Bacillaceae</taxon>
        <taxon>Sutcliffiella</taxon>
    </lineage>
</organism>
<dbReference type="Gene3D" id="3.30.70.100">
    <property type="match status" value="1"/>
</dbReference>
<dbReference type="Proteomes" id="UP000324517">
    <property type="component" value="Unassembled WGS sequence"/>
</dbReference>
<keyword evidence="3" id="KW-0560">Oxidoreductase</keyword>
<accession>A0A1Y0CJ94</accession>
<dbReference type="OrthoDB" id="9806189at2"/>
<proteinExistence type="predicted"/>
<keyword evidence="3" id="KW-0503">Monooxygenase</keyword>
<sequence>MKPITINAIMTAKPGMEDDLFQEMQKMVAPSRAEKGCEEYTLHQSVEQDGVFVFYETWQDEQAFKEHIETEHYQNYRRKIESLVEKREVYRLTKV</sequence>
<dbReference type="InterPro" id="IPR011008">
    <property type="entry name" value="Dimeric_a/b-barrel"/>
</dbReference>
<dbReference type="PANTHER" id="PTHR33336">
    <property type="entry name" value="QUINOL MONOOXYGENASE YGIN-RELATED"/>
    <property type="match status" value="1"/>
</dbReference>
<dbReference type="InterPro" id="IPR050744">
    <property type="entry name" value="AI-2_Isomerase_LsrG"/>
</dbReference>
<dbReference type="GeneID" id="96737702"/>
<protein>
    <submittedName>
        <fullName evidence="3">Antibiotic biosynthesis monooxygenase</fullName>
    </submittedName>
</protein>
<dbReference type="KEGG" id="bhk:B4U37_04575"/>
<evidence type="ECO:0000313" key="2">
    <source>
        <dbReference type="EMBL" id="ART75358.1"/>
    </source>
</evidence>
<name>A0A1Y0CJ94_9BACI</name>
<dbReference type="InterPro" id="IPR007138">
    <property type="entry name" value="ABM_dom"/>
</dbReference>
<keyword evidence="4" id="KW-1185">Reference proteome</keyword>
<dbReference type="PANTHER" id="PTHR33336:SF3">
    <property type="entry name" value="ABM DOMAIN-CONTAINING PROTEIN"/>
    <property type="match status" value="1"/>
</dbReference>
<dbReference type="Proteomes" id="UP000195573">
    <property type="component" value="Chromosome"/>
</dbReference>
<reference evidence="3 5" key="2">
    <citation type="submission" date="2019-08" db="EMBL/GenBank/DDBJ databases">
        <title>Bacillus genomes from the desert of Cuatro Cienegas, Coahuila.</title>
        <authorList>
            <person name="Olmedo-Alvarez G."/>
        </authorList>
    </citation>
    <scope>NUCLEOTIDE SEQUENCE [LARGE SCALE GENOMIC DNA]</scope>
    <source>
        <strain evidence="3 5">CH98b_3T</strain>
    </source>
</reference>
<dbReference type="EMBL" id="CP020880">
    <property type="protein sequence ID" value="ART75358.1"/>
    <property type="molecule type" value="Genomic_DNA"/>
</dbReference>
<gene>
    <name evidence="2" type="ORF">B4U37_04575</name>
    <name evidence="3" type="ORF">FZC75_12405</name>
</gene>
<evidence type="ECO:0000259" key="1">
    <source>
        <dbReference type="PROSITE" id="PS51725"/>
    </source>
</evidence>